<evidence type="ECO:0000256" key="4">
    <source>
        <dbReference type="ARBA" id="ARBA00022723"/>
    </source>
</evidence>
<evidence type="ECO:0000256" key="8">
    <source>
        <dbReference type="ARBA" id="ARBA00022840"/>
    </source>
</evidence>
<keyword evidence="7" id="KW-0347">Helicase</keyword>
<dbReference type="InterPro" id="IPR014001">
    <property type="entry name" value="Helicase_ATP-bd"/>
</dbReference>
<dbReference type="Gene3D" id="1.10.3210.30">
    <property type="match status" value="1"/>
</dbReference>
<dbReference type="InterPro" id="IPR003607">
    <property type="entry name" value="HD/PDEase_dom"/>
</dbReference>
<comment type="caution">
    <text evidence="11">The sequence shown here is derived from an EMBL/GenBank/DDBJ whole genome shotgun (WGS) entry which is preliminary data.</text>
</comment>
<keyword evidence="5" id="KW-0547">Nucleotide-binding</keyword>
<dbReference type="Proteomes" id="UP001226160">
    <property type="component" value="Unassembled WGS sequence"/>
</dbReference>
<dbReference type="InterPro" id="IPR038257">
    <property type="entry name" value="CRISPR-assoc_Cas3_HD_sf"/>
</dbReference>
<evidence type="ECO:0000256" key="3">
    <source>
        <dbReference type="ARBA" id="ARBA00022722"/>
    </source>
</evidence>
<evidence type="ECO:0000256" key="6">
    <source>
        <dbReference type="ARBA" id="ARBA00022801"/>
    </source>
</evidence>
<gene>
    <name evidence="11" type="primary">cas3</name>
    <name evidence="11" type="ORF">QPX54_10590</name>
</gene>
<dbReference type="PROSITE" id="PS51643">
    <property type="entry name" value="HD_CAS3"/>
    <property type="match status" value="1"/>
</dbReference>
<dbReference type="GO" id="GO:0046872">
    <property type="term" value="F:metal ion binding"/>
    <property type="evidence" value="ECO:0007669"/>
    <property type="project" value="UniProtKB-KW"/>
</dbReference>
<dbReference type="SUPFAM" id="SSF52540">
    <property type="entry name" value="P-loop containing nucleoside triphosphate hydrolases"/>
    <property type="match status" value="1"/>
</dbReference>
<dbReference type="InterPro" id="IPR050547">
    <property type="entry name" value="DEAD_box_RNA_helicases"/>
</dbReference>
<dbReference type="InterPro" id="IPR006474">
    <property type="entry name" value="Helicase_Cas3_CRISPR-ass_core"/>
</dbReference>
<dbReference type="InterPro" id="IPR006483">
    <property type="entry name" value="CRISPR-assoc_Cas3_HD"/>
</dbReference>
<organism evidence="11 12">
    <name type="scientific">Corynebacterium propinquum</name>
    <dbReference type="NCBI Taxonomy" id="43769"/>
    <lineage>
        <taxon>Bacteria</taxon>
        <taxon>Bacillati</taxon>
        <taxon>Actinomycetota</taxon>
        <taxon>Actinomycetes</taxon>
        <taxon>Mycobacteriales</taxon>
        <taxon>Corynebacteriaceae</taxon>
        <taxon>Corynebacterium</taxon>
    </lineage>
</organism>
<keyword evidence="9" id="KW-0051">Antiviral defense</keyword>
<evidence type="ECO:0000313" key="11">
    <source>
        <dbReference type="EMBL" id="MDK4326946.1"/>
    </source>
</evidence>
<dbReference type="SMART" id="SM00471">
    <property type="entry name" value="HDc"/>
    <property type="match status" value="1"/>
</dbReference>
<dbReference type="PANTHER" id="PTHR47963">
    <property type="entry name" value="DEAD-BOX ATP-DEPENDENT RNA HELICASE 47, MITOCHONDRIAL"/>
    <property type="match status" value="1"/>
</dbReference>
<dbReference type="Pfam" id="PF18019">
    <property type="entry name" value="Cas3_HD"/>
    <property type="match status" value="1"/>
</dbReference>
<keyword evidence="8" id="KW-0067">ATP-binding</keyword>
<dbReference type="AlphaFoldDB" id="A0AAP4BWX6"/>
<evidence type="ECO:0000256" key="5">
    <source>
        <dbReference type="ARBA" id="ARBA00022741"/>
    </source>
</evidence>
<dbReference type="GO" id="GO:0004518">
    <property type="term" value="F:nuclease activity"/>
    <property type="evidence" value="ECO:0007669"/>
    <property type="project" value="UniProtKB-KW"/>
</dbReference>
<dbReference type="GO" id="GO:0051607">
    <property type="term" value="P:defense response to virus"/>
    <property type="evidence" value="ECO:0007669"/>
    <property type="project" value="UniProtKB-KW"/>
</dbReference>
<dbReference type="SMART" id="SM00487">
    <property type="entry name" value="DEXDc"/>
    <property type="match status" value="1"/>
</dbReference>
<proteinExistence type="inferred from homology"/>
<dbReference type="NCBIfam" id="TIGR01596">
    <property type="entry name" value="cas3_HD"/>
    <property type="match status" value="1"/>
</dbReference>
<dbReference type="GO" id="GO:0016787">
    <property type="term" value="F:hydrolase activity"/>
    <property type="evidence" value="ECO:0007669"/>
    <property type="project" value="UniProtKB-KW"/>
</dbReference>
<dbReference type="Pfam" id="PF22590">
    <property type="entry name" value="Cas3-like_C_2"/>
    <property type="match status" value="1"/>
</dbReference>
<dbReference type="SMART" id="SM00490">
    <property type="entry name" value="HELICc"/>
    <property type="match status" value="1"/>
</dbReference>
<dbReference type="Gene3D" id="3.40.50.300">
    <property type="entry name" value="P-loop containing nucleotide triphosphate hydrolases"/>
    <property type="match status" value="2"/>
</dbReference>
<protein>
    <submittedName>
        <fullName evidence="11">CRISPR-associated helicase Cas3</fullName>
    </submittedName>
</protein>
<dbReference type="InterPro" id="IPR027417">
    <property type="entry name" value="P-loop_NTPase"/>
</dbReference>
<dbReference type="GO" id="GO:0005524">
    <property type="term" value="F:ATP binding"/>
    <property type="evidence" value="ECO:0007669"/>
    <property type="project" value="UniProtKB-KW"/>
</dbReference>
<comment type="similarity">
    <text evidence="2">In the central section; belongs to the CRISPR-associated helicase Cas3 family.</text>
</comment>
<dbReference type="GO" id="GO:0003723">
    <property type="term" value="F:RNA binding"/>
    <property type="evidence" value="ECO:0007669"/>
    <property type="project" value="TreeGrafter"/>
</dbReference>
<dbReference type="InterPro" id="IPR001650">
    <property type="entry name" value="Helicase_C-like"/>
</dbReference>
<evidence type="ECO:0000256" key="7">
    <source>
        <dbReference type="ARBA" id="ARBA00022806"/>
    </source>
</evidence>
<evidence type="ECO:0000259" key="10">
    <source>
        <dbReference type="PROSITE" id="PS51643"/>
    </source>
</evidence>
<evidence type="ECO:0000256" key="1">
    <source>
        <dbReference type="ARBA" id="ARBA00006847"/>
    </source>
</evidence>
<reference evidence="11" key="1">
    <citation type="submission" date="2023-05" db="EMBL/GenBank/DDBJ databases">
        <title>Metabolic capabilities are highly conserved among human nasal-associated Corynebacterium species in pangenomic analyses.</title>
        <authorList>
            <person name="Tran T.H."/>
            <person name="Roberts A.Q."/>
            <person name="Escapa I.F."/>
            <person name="Gao W."/>
            <person name="Conlan S."/>
            <person name="Kong H."/>
            <person name="Segre J.A."/>
            <person name="Kelly M.S."/>
            <person name="Lemon K.P."/>
        </authorList>
    </citation>
    <scope>NUCLEOTIDE SEQUENCE</scope>
    <source>
        <strain evidence="11">KPL2654</strain>
    </source>
</reference>
<accession>A0AAP4BWX6</accession>
<dbReference type="NCBIfam" id="TIGR01587">
    <property type="entry name" value="cas3_core"/>
    <property type="match status" value="1"/>
</dbReference>
<keyword evidence="3" id="KW-0540">Nuclease</keyword>
<dbReference type="GO" id="GO:0003724">
    <property type="term" value="F:RNA helicase activity"/>
    <property type="evidence" value="ECO:0007669"/>
    <property type="project" value="TreeGrafter"/>
</dbReference>
<evidence type="ECO:0000256" key="2">
    <source>
        <dbReference type="ARBA" id="ARBA00009046"/>
    </source>
</evidence>
<name>A0AAP4BWX6_9CORY</name>
<dbReference type="EMBL" id="JASNVP010000011">
    <property type="protein sequence ID" value="MDK4326946.1"/>
    <property type="molecule type" value="Genomic_DNA"/>
</dbReference>
<comment type="similarity">
    <text evidence="1">In the N-terminal section; belongs to the CRISPR-associated nuclease Cas3-HD family.</text>
</comment>
<dbReference type="CDD" id="cd09641">
    <property type="entry name" value="Cas3''_I"/>
    <property type="match status" value="1"/>
</dbReference>
<dbReference type="PANTHER" id="PTHR47963:SF9">
    <property type="entry name" value="CRISPR-ASSOCIATED ENDONUCLEASE_HELICASE CAS3"/>
    <property type="match status" value="1"/>
</dbReference>
<dbReference type="InterPro" id="IPR054712">
    <property type="entry name" value="Cas3-like_dom"/>
</dbReference>
<keyword evidence="4" id="KW-0479">Metal-binding</keyword>
<evidence type="ECO:0000313" key="12">
    <source>
        <dbReference type="Proteomes" id="UP001226160"/>
    </source>
</evidence>
<keyword evidence="6" id="KW-0378">Hydrolase</keyword>
<sequence>MSTQSGDTIWAKRHGLDSSYPLIRHLLDTAAIAEQLFYHWLRPGLQEQITQALGAEAPRIVAAIAGIHDIGKANPLFQGQLAQSGEVWQAVRDQIAREENVDFPPAARSNRWAKLAALRRHEQVSALSLSDIRLDELTTGEAWHILPALGHHGFFRLPLSNSRDRRLDSATVDDCLNFPGWKEKREEISAQFYDALGIDHGTLPEQAPVTVGLLLSGLTVLADRLASHTNWVQRSQADLQQSTIPANDYAGWFAAQKSHAPAHIKQFLGIYEGWPSQEAAQDAILGPGREPYEVQRLTRDNDAGLVAVMSATGSGKTEAALLRHARRHERLLFLLPTQATTNALMRRVQKAYSSTSNVASLAHSLASIEDFYTTPVTSFDDSTDHAEPSMQQNEGLFPSSFVRSGISRLLASVSVATVDQCLKAGLPIKWLHLVLLALANSHIVIDEVHTLDHYQMKLLGPVLEWVGATNSRVTLLTATMPRWQLREAYRAYTGTDFTDDFGFPAIASSALPASSAPPRSKSVQSFSSPASKTLLEVETSTANSTVSAHVSWAQHQRQAHPDARIGIICNQVAWAQEVARELAADGHKVILLHSAMTAEHRRINAERLTSSCGPNGDGKGLTVVGTQAIEASLDIDLDMLSTDLCPSSSLLQRLGRLWRHADDHRWSRIPKAPHKMVRIVAMDFAKGGALPYYEAEMEKTMQWLSNHKEICFPDDCQPFVEAATVSMKDLERADATAAEYEQNAAHLLQRSKGKQRSYSMSQLLDPEQWLDDLSRELRAEEGMLSPDADELRTRDIEEESVQVIIGSSDSQLPGAWPGTPEELLSVDGSDKTAIRQAMKGSMPIRARKFAQISEHSTSLAAAKTILSRYVFVPADGLYDAFLGFIGPQPEA</sequence>
<evidence type="ECO:0000256" key="9">
    <source>
        <dbReference type="ARBA" id="ARBA00023118"/>
    </source>
</evidence>
<dbReference type="RefSeq" id="WP_284590022.1">
    <property type="nucleotide sequence ID" value="NZ_JASNVP010000011.1"/>
</dbReference>
<feature type="domain" description="HD Cas3-type" evidence="10">
    <location>
        <begin position="15"/>
        <end position="225"/>
    </location>
</feature>